<protein>
    <submittedName>
        <fullName evidence="1">Phosphoglycerate dehydrogenase</fullName>
    </submittedName>
</protein>
<evidence type="ECO:0000313" key="2">
    <source>
        <dbReference type="Proteomes" id="UP000594014"/>
    </source>
</evidence>
<dbReference type="Proteomes" id="UP000594014">
    <property type="component" value="Chromosome"/>
</dbReference>
<proteinExistence type="predicted"/>
<gene>
    <name evidence="1" type="ORF">FRZ06_18860</name>
</gene>
<dbReference type="EMBL" id="CP042469">
    <property type="protein sequence ID" value="QOX65263.1"/>
    <property type="molecule type" value="Genomic_DNA"/>
</dbReference>
<organism evidence="1 2">
    <name type="scientific">Anoxybacterium hadale</name>
    <dbReference type="NCBI Taxonomy" id="3408580"/>
    <lineage>
        <taxon>Bacteria</taxon>
        <taxon>Bacillati</taxon>
        <taxon>Bacillota</taxon>
        <taxon>Clostridia</taxon>
        <taxon>Peptostreptococcales</taxon>
        <taxon>Anaerovoracaceae</taxon>
        <taxon>Anoxybacterium</taxon>
    </lineage>
</organism>
<name>A0ACD1AG40_9FIRM</name>
<reference evidence="1" key="1">
    <citation type="submission" date="2019-08" db="EMBL/GenBank/DDBJ databases">
        <title>Genome sequence of Clostridiales bacterium MT110.</title>
        <authorList>
            <person name="Cao J."/>
        </authorList>
    </citation>
    <scope>NUCLEOTIDE SEQUENCE</scope>
    <source>
        <strain evidence="1">MT110</strain>
    </source>
</reference>
<accession>A0ACD1AG40</accession>
<keyword evidence="2" id="KW-1185">Reference proteome</keyword>
<evidence type="ECO:0000313" key="1">
    <source>
        <dbReference type="EMBL" id="QOX65263.1"/>
    </source>
</evidence>
<sequence>MKILVTPTSLQPGKGSKALETLKAFSEDLIFNTTGKPLSEDELIPLLADCDGYIAGLDFVTENVLKSCTRLKVVSRYGAGYDRVDIAAAKSLNIPVTNTPGVNAEAVGELAFGLALSVARKIPYLHTNLCGGGWIRSTGIELKGKTIGIMGLGAIGKVVARCAKGFDMEVIAYDPYINAAYCEENGITSASFDEVIMQADVISLHLPLMASTHHMISASAIAKMRPTAILVNTSRGGLIDEDAAYDALKAGRLGGLALDAFEIEPPTESPLFSLYEVVATPHTGAHTAEAMENMAVLSVQNLIDVLESKPCPFIVNQ</sequence>